<organism evidence="1 2">
    <name type="scientific">Muribaculum gordoncarteri</name>
    <dbReference type="NCBI Taxonomy" id="2530390"/>
    <lineage>
        <taxon>Bacteria</taxon>
        <taxon>Pseudomonadati</taxon>
        <taxon>Bacteroidota</taxon>
        <taxon>Bacteroidia</taxon>
        <taxon>Bacteroidales</taxon>
        <taxon>Muribaculaceae</taxon>
        <taxon>Muribaculum</taxon>
    </lineage>
</organism>
<dbReference type="OrthoDB" id="1095263at2"/>
<sequence>MKVNFNKPFVDCFGKEVVNEKTGKGTNIAESLCMVIFNLNNVGGAPMPPEKKYELHKISRKIAADPESVEMTTEEASLLKEVAAEAYSCGAYGQIVDIIENNV</sequence>
<evidence type="ECO:0000313" key="2">
    <source>
        <dbReference type="Proteomes" id="UP000297031"/>
    </source>
</evidence>
<evidence type="ECO:0000313" key="1">
    <source>
        <dbReference type="EMBL" id="QCD35598.1"/>
    </source>
</evidence>
<accession>A0A4P7VPI3</accession>
<reference evidence="1 2" key="1">
    <citation type="submission" date="2019-02" db="EMBL/GenBank/DDBJ databases">
        <title>Isolation and identification of novel species under the genus Muribaculum.</title>
        <authorList>
            <person name="Miyake S."/>
            <person name="Ding Y."/>
            <person name="Low A."/>
            <person name="Soh M."/>
            <person name="Seedorf H."/>
        </authorList>
    </citation>
    <scope>NUCLEOTIDE SEQUENCE [LARGE SCALE GENOMIC DNA]</scope>
    <source>
        <strain evidence="1 2">TLL-A4</strain>
    </source>
</reference>
<dbReference type="RefSeq" id="WP_136410257.1">
    <property type="nucleotide sequence ID" value="NZ_CP039393.1"/>
</dbReference>
<proteinExistence type="predicted"/>
<dbReference type="KEGG" id="mgod:E7746_06670"/>
<gene>
    <name evidence="1" type="ORF">E7746_06670</name>
</gene>
<dbReference type="EMBL" id="CP039393">
    <property type="protein sequence ID" value="QCD35598.1"/>
    <property type="molecule type" value="Genomic_DNA"/>
</dbReference>
<keyword evidence="2" id="KW-1185">Reference proteome</keyword>
<protein>
    <submittedName>
        <fullName evidence="1">Uncharacterized protein</fullName>
    </submittedName>
</protein>
<name>A0A4P7VPI3_9BACT</name>
<dbReference type="Proteomes" id="UP000297031">
    <property type="component" value="Chromosome"/>
</dbReference>
<dbReference type="AlphaFoldDB" id="A0A4P7VPI3"/>